<name>A0A655QHQ6_VIBCL</name>
<gene>
    <name evidence="1" type="ORF">ERS013165_01970</name>
</gene>
<protein>
    <submittedName>
        <fullName evidence="1">Uncharacterized protein</fullName>
    </submittedName>
</protein>
<reference evidence="1 2" key="1">
    <citation type="submission" date="2015-07" db="EMBL/GenBank/DDBJ databases">
        <authorList>
            <consortium name="Pathogen Informatics"/>
        </authorList>
    </citation>
    <scope>NUCLEOTIDE SEQUENCE [LARGE SCALE GENOMIC DNA]</scope>
    <source>
        <strain evidence="1 2">A51</strain>
    </source>
</reference>
<organism evidence="1 2">
    <name type="scientific">Vibrio cholerae</name>
    <dbReference type="NCBI Taxonomy" id="666"/>
    <lineage>
        <taxon>Bacteria</taxon>
        <taxon>Pseudomonadati</taxon>
        <taxon>Pseudomonadota</taxon>
        <taxon>Gammaproteobacteria</taxon>
        <taxon>Vibrionales</taxon>
        <taxon>Vibrionaceae</taxon>
        <taxon>Vibrio</taxon>
    </lineage>
</organism>
<dbReference type="Proteomes" id="UP000044806">
    <property type="component" value="Unassembled WGS sequence"/>
</dbReference>
<sequence>MHPVFIFVFASERMPLIKEVVFLLMINKAVGVVE</sequence>
<evidence type="ECO:0000313" key="1">
    <source>
        <dbReference type="EMBL" id="CSA60285.1"/>
    </source>
</evidence>
<proteinExistence type="predicted"/>
<dbReference type="EMBL" id="CWOW01000009">
    <property type="protein sequence ID" value="CSA60285.1"/>
    <property type="molecule type" value="Genomic_DNA"/>
</dbReference>
<evidence type="ECO:0000313" key="2">
    <source>
        <dbReference type="Proteomes" id="UP000044806"/>
    </source>
</evidence>
<accession>A0A655QHQ6</accession>
<dbReference type="AlphaFoldDB" id="A0A655QHQ6"/>